<organism evidence="1">
    <name type="scientific">viral metagenome</name>
    <dbReference type="NCBI Taxonomy" id="1070528"/>
    <lineage>
        <taxon>unclassified sequences</taxon>
        <taxon>metagenomes</taxon>
        <taxon>organismal metagenomes</taxon>
    </lineage>
</organism>
<name>A0A6C0BDY6_9ZZZZ</name>
<reference evidence="1" key="1">
    <citation type="journal article" date="2020" name="Nature">
        <title>Giant virus diversity and host interactions through global metagenomics.</title>
        <authorList>
            <person name="Schulz F."/>
            <person name="Roux S."/>
            <person name="Paez-Espino D."/>
            <person name="Jungbluth S."/>
            <person name="Walsh D.A."/>
            <person name="Denef V.J."/>
            <person name="McMahon K.D."/>
            <person name="Konstantinidis K.T."/>
            <person name="Eloe-Fadrosh E.A."/>
            <person name="Kyrpides N.C."/>
            <person name="Woyke T."/>
        </authorList>
    </citation>
    <scope>NUCLEOTIDE SEQUENCE</scope>
    <source>
        <strain evidence="1">GVMAG-M-3300010160-60</strain>
    </source>
</reference>
<sequence length="310" mass="36717">MGCIFSGCRKQRDVVKAHEEVLEVKAPEVKVPVEVLEVKVLEVKAPEVPVEVLEEPVIEIRNVSTLNDLALQVSKTLLKSIGHNIFNERALLDILIELYGYTDLERIILNIFKKIVNDNVIINFFENISSYLHIEKNLIYFACKCSEKFYEYKFYNYIIVMNYSTSEIVFLHGFAHDHNIENPIAQIFCNNNLTKVGFFKLSLYIIEKNEKYIYVQGCKLKTYLLLERRYRDKKKQSSFIFGIMKFPIKPKFRINSVYFDNNDSQLVINDNFRMYFLENSSLKRRHICGFWEFDKNKFYPRPIYNARSLE</sequence>
<proteinExistence type="predicted"/>
<accession>A0A6C0BDY6</accession>
<dbReference type="AlphaFoldDB" id="A0A6C0BDY6"/>
<evidence type="ECO:0000313" key="1">
    <source>
        <dbReference type="EMBL" id="QHS90270.1"/>
    </source>
</evidence>
<dbReference type="EMBL" id="MN739131">
    <property type="protein sequence ID" value="QHS90270.1"/>
    <property type="molecule type" value="Genomic_DNA"/>
</dbReference>
<protein>
    <submittedName>
        <fullName evidence="1">Uncharacterized protein</fullName>
    </submittedName>
</protein>